<dbReference type="PANTHER" id="PTHR10704">
    <property type="entry name" value="CARBOHYDRATE SULFOTRANSFERASE"/>
    <property type="match status" value="1"/>
</dbReference>
<dbReference type="GO" id="GO:0006044">
    <property type="term" value="P:N-acetylglucosamine metabolic process"/>
    <property type="evidence" value="ECO:0007669"/>
    <property type="project" value="TreeGrafter"/>
</dbReference>
<dbReference type="PANTHER" id="PTHR10704:SF44">
    <property type="entry name" value="LD35051P-RELATED"/>
    <property type="match status" value="1"/>
</dbReference>
<dbReference type="InterPro" id="IPR000863">
    <property type="entry name" value="Sulfotransferase_dom"/>
</dbReference>
<proteinExistence type="predicted"/>
<reference evidence="3" key="1">
    <citation type="submission" date="2022-03" db="EMBL/GenBank/DDBJ databases">
        <authorList>
            <person name="Martin C."/>
        </authorList>
    </citation>
    <scope>NUCLEOTIDE SEQUENCE</scope>
</reference>
<name>A0A8S4N3V0_OWEFU</name>
<dbReference type="AlphaFoldDB" id="A0A8S4N3V0"/>
<dbReference type="Gene3D" id="3.40.50.300">
    <property type="entry name" value="P-loop containing nucleotide triphosphate hydrolases"/>
    <property type="match status" value="1"/>
</dbReference>
<evidence type="ECO:0000313" key="3">
    <source>
        <dbReference type="EMBL" id="CAH1775564.1"/>
    </source>
</evidence>
<gene>
    <name evidence="3" type="ORF">OFUS_LOCUS2854</name>
</gene>
<feature type="transmembrane region" description="Helical" evidence="1">
    <location>
        <begin position="6"/>
        <end position="26"/>
    </location>
</feature>
<keyword evidence="1" id="KW-1133">Transmembrane helix</keyword>
<feature type="domain" description="Sulfotransferase" evidence="2">
    <location>
        <begin position="63"/>
        <end position="327"/>
    </location>
</feature>
<comment type="caution">
    <text evidence="3">The sequence shown here is derived from an EMBL/GenBank/DDBJ whole genome shotgun (WGS) entry which is preliminary data.</text>
</comment>
<accession>A0A8S4N3V0</accession>
<evidence type="ECO:0000259" key="2">
    <source>
        <dbReference type="Pfam" id="PF00685"/>
    </source>
</evidence>
<dbReference type="Pfam" id="PF00685">
    <property type="entry name" value="Sulfotransfer_1"/>
    <property type="match status" value="1"/>
</dbReference>
<dbReference type="InterPro" id="IPR027417">
    <property type="entry name" value="P-loop_NTPase"/>
</dbReference>
<organism evidence="3 4">
    <name type="scientific">Owenia fusiformis</name>
    <name type="common">Polychaete worm</name>
    <dbReference type="NCBI Taxonomy" id="6347"/>
    <lineage>
        <taxon>Eukaryota</taxon>
        <taxon>Metazoa</taxon>
        <taxon>Spiralia</taxon>
        <taxon>Lophotrochozoa</taxon>
        <taxon>Annelida</taxon>
        <taxon>Polychaeta</taxon>
        <taxon>Sedentaria</taxon>
        <taxon>Canalipalpata</taxon>
        <taxon>Sabellida</taxon>
        <taxon>Oweniida</taxon>
        <taxon>Oweniidae</taxon>
        <taxon>Owenia</taxon>
    </lineage>
</organism>
<keyword evidence="1" id="KW-0812">Transmembrane</keyword>
<dbReference type="SUPFAM" id="SSF52540">
    <property type="entry name" value="P-loop containing nucleoside triphosphate hydrolases"/>
    <property type="match status" value="1"/>
</dbReference>
<dbReference type="EMBL" id="CAIIXF020000001">
    <property type="protein sequence ID" value="CAH1775564.1"/>
    <property type="molecule type" value="Genomic_DNA"/>
</dbReference>
<dbReference type="GO" id="GO:0006790">
    <property type="term" value="P:sulfur compound metabolic process"/>
    <property type="evidence" value="ECO:0007669"/>
    <property type="project" value="TreeGrafter"/>
</dbReference>
<dbReference type="InterPro" id="IPR051135">
    <property type="entry name" value="Gal/GlcNAc/GalNAc_ST"/>
</dbReference>
<sequence>MRLHMNRIIILIAIIIGALVILSNYSRLKTWDLYRRNDPRELKMLSKRYSINGYFHTERSRITKVIILTYYRSGSSFFGEIFKNNKEILYMYEPLKFLEVKYGNLNLQIVGQPFLREILNCNFESSTFLDICKESYKMAWKNIFKANNISDIFDRCKNRSLKVAKIIRLNDLELLASYFGSDTAIIHLMRDPRGVFNSRKSLSVKHAPNQTPHQFRIADITNTCKSIVMNMKFIATLRDSVYKHPIDGPIVKQYKYNEYAYDPLNTAKGVYETLNMSLPTAVEKWIDDHTKITTDHDASSTKRNSSSVPTRWMHELNKNIIHEIQNISYCAEAIKMMGFEIMN</sequence>
<keyword evidence="4" id="KW-1185">Reference proteome</keyword>
<dbReference type="GO" id="GO:0001517">
    <property type="term" value="F:N-acetylglucosamine 6-O-sulfotransferase activity"/>
    <property type="evidence" value="ECO:0007669"/>
    <property type="project" value="TreeGrafter"/>
</dbReference>
<evidence type="ECO:0000256" key="1">
    <source>
        <dbReference type="SAM" id="Phobius"/>
    </source>
</evidence>
<dbReference type="OrthoDB" id="6138663at2759"/>
<protein>
    <recommendedName>
        <fullName evidence="2">Sulfotransferase domain-containing protein</fullName>
    </recommendedName>
</protein>
<dbReference type="Proteomes" id="UP000749559">
    <property type="component" value="Unassembled WGS sequence"/>
</dbReference>
<keyword evidence="1" id="KW-0472">Membrane</keyword>
<evidence type="ECO:0000313" key="4">
    <source>
        <dbReference type="Proteomes" id="UP000749559"/>
    </source>
</evidence>